<accession>A0A8J5WTN2</accession>
<evidence type="ECO:0000313" key="2">
    <source>
        <dbReference type="EMBL" id="KAG8094937.1"/>
    </source>
</evidence>
<gene>
    <name evidence="2" type="ORF">GUJ93_ZPchr0012g19934</name>
</gene>
<comment type="caution">
    <text evidence="2">The sequence shown here is derived from an EMBL/GenBank/DDBJ whole genome shotgun (WGS) entry which is preliminary data.</text>
</comment>
<organism evidence="2 3">
    <name type="scientific">Zizania palustris</name>
    <name type="common">Northern wild rice</name>
    <dbReference type="NCBI Taxonomy" id="103762"/>
    <lineage>
        <taxon>Eukaryota</taxon>
        <taxon>Viridiplantae</taxon>
        <taxon>Streptophyta</taxon>
        <taxon>Embryophyta</taxon>
        <taxon>Tracheophyta</taxon>
        <taxon>Spermatophyta</taxon>
        <taxon>Magnoliopsida</taxon>
        <taxon>Liliopsida</taxon>
        <taxon>Poales</taxon>
        <taxon>Poaceae</taxon>
        <taxon>BOP clade</taxon>
        <taxon>Oryzoideae</taxon>
        <taxon>Oryzeae</taxon>
        <taxon>Zizaniinae</taxon>
        <taxon>Zizania</taxon>
    </lineage>
</organism>
<dbReference type="EMBL" id="JAAALK010000080">
    <property type="protein sequence ID" value="KAG8094937.1"/>
    <property type="molecule type" value="Genomic_DNA"/>
</dbReference>
<keyword evidence="3" id="KW-1185">Reference proteome</keyword>
<feature type="region of interest" description="Disordered" evidence="1">
    <location>
        <begin position="25"/>
        <end position="123"/>
    </location>
</feature>
<protein>
    <submittedName>
        <fullName evidence="2">Uncharacterized protein</fullName>
    </submittedName>
</protein>
<name>A0A8J5WTN2_ZIZPA</name>
<evidence type="ECO:0000256" key="1">
    <source>
        <dbReference type="SAM" id="MobiDB-lite"/>
    </source>
</evidence>
<proteinExistence type="predicted"/>
<dbReference type="AlphaFoldDB" id="A0A8J5WTN2"/>
<sequence>MQAFVDLQQADANLRAYLGLAPVASTLPSFPTASSPPSPEAEDEAQGGGEKGGDAVSQTLAKFSLPLPRAASTPMTRPAMRKSMQPQRRPTAWAPSPHRRASGGPPRASFFPALHRSSSQVGR</sequence>
<reference evidence="2" key="1">
    <citation type="journal article" date="2021" name="bioRxiv">
        <title>Whole Genome Assembly and Annotation of Northern Wild Rice, Zizania palustris L., Supports a Whole Genome Duplication in the Zizania Genus.</title>
        <authorList>
            <person name="Haas M."/>
            <person name="Kono T."/>
            <person name="Macchietto M."/>
            <person name="Millas R."/>
            <person name="McGilp L."/>
            <person name="Shao M."/>
            <person name="Duquette J."/>
            <person name="Hirsch C.N."/>
            <person name="Kimball J."/>
        </authorList>
    </citation>
    <scope>NUCLEOTIDE SEQUENCE</scope>
    <source>
        <tissue evidence="2">Fresh leaf tissue</tissue>
    </source>
</reference>
<reference evidence="2" key="2">
    <citation type="submission" date="2021-02" db="EMBL/GenBank/DDBJ databases">
        <authorList>
            <person name="Kimball J.A."/>
            <person name="Haas M.W."/>
            <person name="Macchietto M."/>
            <person name="Kono T."/>
            <person name="Duquette J."/>
            <person name="Shao M."/>
        </authorList>
    </citation>
    <scope>NUCLEOTIDE SEQUENCE</scope>
    <source>
        <tissue evidence="2">Fresh leaf tissue</tissue>
    </source>
</reference>
<dbReference type="Proteomes" id="UP000729402">
    <property type="component" value="Unassembled WGS sequence"/>
</dbReference>
<evidence type="ECO:0000313" key="3">
    <source>
        <dbReference type="Proteomes" id="UP000729402"/>
    </source>
</evidence>